<accession>U4JYD0</accession>
<dbReference type="CDD" id="cd04301">
    <property type="entry name" value="NAT_SF"/>
    <property type="match status" value="1"/>
</dbReference>
<dbReference type="PANTHER" id="PTHR43617">
    <property type="entry name" value="L-AMINO ACID N-ACETYLTRANSFERASE"/>
    <property type="match status" value="1"/>
</dbReference>
<evidence type="ECO:0000313" key="3">
    <source>
        <dbReference type="Proteomes" id="UP000016895"/>
    </source>
</evidence>
<keyword evidence="3" id="KW-1185">Reference proteome</keyword>
<protein>
    <submittedName>
        <fullName evidence="2">Putative Acyl-CoA N-acyltransferase</fullName>
    </submittedName>
</protein>
<dbReference type="InterPro" id="IPR000182">
    <property type="entry name" value="GNAT_dom"/>
</dbReference>
<evidence type="ECO:0000313" key="2">
    <source>
        <dbReference type="EMBL" id="CCO57965.1"/>
    </source>
</evidence>
<dbReference type="STRING" id="28173.VIBNI_A1868"/>
<dbReference type="GO" id="GO:0016747">
    <property type="term" value="F:acyltransferase activity, transferring groups other than amino-acyl groups"/>
    <property type="evidence" value="ECO:0007669"/>
    <property type="project" value="InterPro"/>
</dbReference>
<keyword evidence="2" id="KW-0808">Transferase</keyword>
<dbReference type="PROSITE" id="PS51186">
    <property type="entry name" value="GNAT"/>
    <property type="match status" value="1"/>
</dbReference>
<dbReference type="OrthoDB" id="9127144at2"/>
<dbReference type="EMBL" id="FO203526">
    <property type="protein sequence ID" value="CCO57965.1"/>
    <property type="molecule type" value="Genomic_DNA"/>
</dbReference>
<dbReference type="KEGG" id="vni:VIBNI_A1868"/>
<organism evidence="2 3">
    <name type="scientific">Vibrio nigripulchritudo</name>
    <dbReference type="NCBI Taxonomy" id="28173"/>
    <lineage>
        <taxon>Bacteria</taxon>
        <taxon>Pseudomonadati</taxon>
        <taxon>Pseudomonadota</taxon>
        <taxon>Gammaproteobacteria</taxon>
        <taxon>Vibrionales</taxon>
        <taxon>Vibrionaceae</taxon>
        <taxon>Vibrio</taxon>
    </lineage>
</organism>
<dbReference type="RefSeq" id="WP_022550826.1">
    <property type="nucleotide sequence ID" value="NC_022528.1"/>
</dbReference>
<sequence>MKLEKVNRENLREVLNLELADSQQGIVSSNAVSMAQAGLHPYYQPRAIVVDNQIVGFIMYSEWRDATWAKEEKLGEFYIFRVMVDKEHQGKGYARQAMKATIEEIKRQGASTIHIGYSESNNAARSLYKSLGFVETGIGEWGDMMAELKI</sequence>
<dbReference type="Gene3D" id="3.40.630.30">
    <property type="match status" value="1"/>
</dbReference>
<name>U4JYD0_9VIBR</name>
<dbReference type="InterPro" id="IPR016181">
    <property type="entry name" value="Acyl_CoA_acyltransferase"/>
</dbReference>
<dbReference type="AlphaFoldDB" id="U4JYD0"/>
<feature type="domain" description="N-acetyltransferase" evidence="1">
    <location>
        <begin position="1"/>
        <end position="150"/>
    </location>
</feature>
<dbReference type="InterPro" id="IPR050276">
    <property type="entry name" value="MshD_Acetyltransferase"/>
</dbReference>
<dbReference type="Proteomes" id="UP000016895">
    <property type="component" value="Chromosome 1"/>
</dbReference>
<reference evidence="2 3" key="1">
    <citation type="journal article" date="2013" name="ISME J.">
        <title>Comparative genomics of pathogenic lineages of Vibrio nigripulchritudo identifies virulence-associated traits.</title>
        <authorList>
            <person name="Goudenege D."/>
            <person name="Labreuche Y."/>
            <person name="Krin E."/>
            <person name="Ansquer D."/>
            <person name="Mangenot S."/>
            <person name="Calteau A."/>
            <person name="Medigue C."/>
            <person name="Mazel D."/>
            <person name="Polz M.F."/>
            <person name="Le Roux F."/>
        </authorList>
    </citation>
    <scope>NUCLEOTIDE SEQUENCE [LARGE SCALE GENOMIC DNA]</scope>
    <source>
        <strain evidence="3">SnF1</strain>
    </source>
</reference>
<dbReference type="Pfam" id="PF00583">
    <property type="entry name" value="Acetyltransf_1"/>
    <property type="match status" value="1"/>
</dbReference>
<proteinExistence type="predicted"/>
<dbReference type="PATRIC" id="fig|1260221.3.peg.1775"/>
<evidence type="ECO:0000259" key="1">
    <source>
        <dbReference type="PROSITE" id="PS51186"/>
    </source>
</evidence>
<keyword evidence="2" id="KW-0012">Acyltransferase</keyword>
<dbReference type="SUPFAM" id="SSF55729">
    <property type="entry name" value="Acyl-CoA N-acyltransferases (Nat)"/>
    <property type="match status" value="1"/>
</dbReference>
<gene>
    <name evidence="2" type="ORF">VIBNI_A1868</name>
</gene>